<reference evidence="2" key="2">
    <citation type="submission" date="2025-08" db="UniProtKB">
        <authorList>
            <consortium name="RefSeq"/>
        </authorList>
    </citation>
    <scope>IDENTIFICATION</scope>
    <source>
        <tissue evidence="2">Young leaves</tissue>
    </source>
</reference>
<dbReference type="GeneID" id="113859387"/>
<dbReference type="RefSeq" id="XP_027347978.1">
    <property type="nucleotide sequence ID" value="XM_027492177.1"/>
</dbReference>
<dbReference type="InterPro" id="IPR045026">
    <property type="entry name" value="LIMYB"/>
</dbReference>
<keyword evidence="1" id="KW-1185">Reference proteome</keyword>
<evidence type="ECO:0000313" key="1">
    <source>
        <dbReference type="Proteomes" id="UP000694853"/>
    </source>
</evidence>
<organism evidence="1 2">
    <name type="scientific">Abrus precatorius</name>
    <name type="common">Indian licorice</name>
    <name type="synonym">Glycine abrus</name>
    <dbReference type="NCBI Taxonomy" id="3816"/>
    <lineage>
        <taxon>Eukaryota</taxon>
        <taxon>Viridiplantae</taxon>
        <taxon>Streptophyta</taxon>
        <taxon>Embryophyta</taxon>
        <taxon>Tracheophyta</taxon>
        <taxon>Spermatophyta</taxon>
        <taxon>Magnoliopsida</taxon>
        <taxon>eudicotyledons</taxon>
        <taxon>Gunneridae</taxon>
        <taxon>Pentapetalae</taxon>
        <taxon>rosids</taxon>
        <taxon>fabids</taxon>
        <taxon>Fabales</taxon>
        <taxon>Fabaceae</taxon>
        <taxon>Papilionoideae</taxon>
        <taxon>50 kb inversion clade</taxon>
        <taxon>NPAAA clade</taxon>
        <taxon>indigoferoid/millettioid clade</taxon>
        <taxon>Abreae</taxon>
        <taxon>Abrus</taxon>
    </lineage>
</organism>
<reference evidence="1" key="1">
    <citation type="journal article" date="2019" name="Toxins">
        <title>Detection of Abrin-Like and Prepropulchellin-Like Toxin Genes and Transcripts Using Whole Genome Sequencing and Full-Length Transcript Sequencing of Abrus precatorius.</title>
        <authorList>
            <person name="Hovde B.T."/>
            <person name="Daligault H.E."/>
            <person name="Hanschen E.R."/>
            <person name="Kunde Y.A."/>
            <person name="Johnson M.B."/>
            <person name="Starkenburg S.R."/>
            <person name="Johnson S.L."/>
        </authorList>
    </citation>
    <scope>NUCLEOTIDE SEQUENCE [LARGE SCALE GENOMIC DNA]</scope>
</reference>
<gene>
    <name evidence="2" type="primary">LOC113859387</name>
</gene>
<dbReference type="OrthoDB" id="2015071at2759"/>
<evidence type="ECO:0000313" key="2">
    <source>
        <dbReference type="RefSeq" id="XP_027347978.1"/>
    </source>
</evidence>
<dbReference type="SUPFAM" id="SSF56112">
    <property type="entry name" value="Protein kinase-like (PK-like)"/>
    <property type="match status" value="1"/>
</dbReference>
<accession>A0A8B8KXA4</accession>
<protein>
    <submittedName>
        <fullName evidence="2">Uncharacterized protein LOC113859387</fullName>
    </submittedName>
</protein>
<sequence length="259" mass="29720">MSSGDPKIIHRDVKATNIWLDDNCEKIVRNFGLVKLLDHKMITNVDNNESKFWPDSVVKAFIDIMVDETTKGNMSNETNTITVSEEVWKNYLRVHDKAAQFQKKRYDHYKLLGMIFNRSTATGVLHHSSTQDPPNTDEKNKLESQYLNSGSYLNVDNNRSDDNTEEVERISCSGKRKIQVKEHKSRRESRTLQMGEALTAWVEASKAKVEKYKIRSMKATSSLVTPDYSITKCTTALEEIEGIPDDIYVKALEKIRKPD</sequence>
<dbReference type="Proteomes" id="UP000694853">
    <property type="component" value="Unplaced"/>
</dbReference>
<dbReference type="PANTHER" id="PTHR47584:SF14">
    <property type="entry name" value="L10-INTERACTING MYB DOMAIN-CONTAINING PROTEIN-LIKE"/>
    <property type="match status" value="1"/>
</dbReference>
<dbReference type="Gene3D" id="1.10.510.10">
    <property type="entry name" value="Transferase(Phosphotransferase) domain 1"/>
    <property type="match status" value="1"/>
</dbReference>
<dbReference type="InterPro" id="IPR011009">
    <property type="entry name" value="Kinase-like_dom_sf"/>
</dbReference>
<dbReference type="KEGG" id="aprc:113859387"/>
<dbReference type="PANTHER" id="PTHR47584">
    <property type="match status" value="1"/>
</dbReference>
<name>A0A8B8KXA4_ABRPR</name>
<dbReference type="AlphaFoldDB" id="A0A8B8KXA4"/>
<proteinExistence type="predicted"/>